<dbReference type="Proteomes" id="UP000887574">
    <property type="component" value="Unplaced"/>
</dbReference>
<feature type="signal peptide" evidence="2">
    <location>
        <begin position="1"/>
        <end position="23"/>
    </location>
</feature>
<dbReference type="WBParaSite" id="jg2071">
    <property type="protein sequence ID" value="jg2071"/>
    <property type="gene ID" value="jg2071"/>
</dbReference>
<keyword evidence="1" id="KW-1133">Transmembrane helix</keyword>
<evidence type="ECO:0000313" key="3">
    <source>
        <dbReference type="Proteomes" id="UP000887574"/>
    </source>
</evidence>
<evidence type="ECO:0000256" key="2">
    <source>
        <dbReference type="SAM" id="SignalP"/>
    </source>
</evidence>
<evidence type="ECO:0000313" key="4">
    <source>
        <dbReference type="WBParaSite" id="jg2071"/>
    </source>
</evidence>
<organism evidence="3 4">
    <name type="scientific">Ditylenchus dipsaci</name>
    <dbReference type="NCBI Taxonomy" id="166011"/>
    <lineage>
        <taxon>Eukaryota</taxon>
        <taxon>Metazoa</taxon>
        <taxon>Ecdysozoa</taxon>
        <taxon>Nematoda</taxon>
        <taxon>Chromadorea</taxon>
        <taxon>Rhabditida</taxon>
        <taxon>Tylenchina</taxon>
        <taxon>Tylenchomorpha</taxon>
        <taxon>Sphaerularioidea</taxon>
        <taxon>Anguinidae</taxon>
        <taxon>Anguininae</taxon>
        <taxon>Ditylenchus</taxon>
    </lineage>
</organism>
<keyword evidence="2" id="KW-0732">Signal</keyword>
<protein>
    <submittedName>
        <fullName evidence="4">Envelope glycoprotein N</fullName>
    </submittedName>
</protein>
<reference evidence="4" key="1">
    <citation type="submission" date="2022-11" db="UniProtKB">
        <authorList>
            <consortium name="WormBaseParasite"/>
        </authorList>
    </citation>
    <scope>IDENTIFICATION</scope>
</reference>
<name>A0A915DJP3_9BILA</name>
<feature type="chain" id="PRO_5037297155" evidence="2">
    <location>
        <begin position="24"/>
        <end position="93"/>
    </location>
</feature>
<keyword evidence="1" id="KW-0472">Membrane</keyword>
<keyword evidence="1" id="KW-0812">Transmembrane</keyword>
<dbReference type="AlphaFoldDB" id="A0A915DJP3"/>
<proteinExistence type="predicted"/>
<accession>A0A915DJP3</accession>
<evidence type="ECO:0000256" key="1">
    <source>
        <dbReference type="SAM" id="Phobius"/>
    </source>
</evidence>
<keyword evidence="3" id="KW-1185">Reference proteome</keyword>
<sequence>MNVKLAWMLGVVTLLVLNTSFSAADGCVSTSYRLYFLLSTAAFYFLVLLFCIFAVILYYCEKKATKAVSARIEPKLVPEVKKVDDKTKQRLPN</sequence>
<feature type="transmembrane region" description="Helical" evidence="1">
    <location>
        <begin position="34"/>
        <end position="59"/>
    </location>
</feature>